<dbReference type="InterPro" id="IPR001611">
    <property type="entry name" value="Leu-rich_rpt"/>
</dbReference>
<evidence type="ECO:0000313" key="13">
    <source>
        <dbReference type="Proteomes" id="UP000193920"/>
    </source>
</evidence>
<name>A0A1Y2F5E7_9FUNG</name>
<dbReference type="AlphaFoldDB" id="A0A1Y2F5E7"/>
<evidence type="ECO:0000256" key="9">
    <source>
        <dbReference type="ARBA" id="ARBA00023136"/>
    </source>
</evidence>
<comment type="caution">
    <text evidence="12">The sequence shown here is derived from an EMBL/GenBank/DDBJ whole genome shotgun (WGS) entry which is preliminary data.</text>
</comment>
<keyword evidence="6 11" id="KW-0732">Signal</keyword>
<keyword evidence="10" id="KW-0325">Glycoprotein</keyword>
<dbReference type="OrthoDB" id="2152596at2759"/>
<dbReference type="PANTHER" id="PTHR48063">
    <property type="entry name" value="LRR RECEPTOR-LIKE KINASE"/>
    <property type="match status" value="1"/>
</dbReference>
<keyword evidence="9" id="KW-0472">Membrane</keyword>
<dbReference type="Gene3D" id="3.80.10.10">
    <property type="entry name" value="Ribonuclease Inhibitor"/>
    <property type="match status" value="4"/>
</dbReference>
<evidence type="ECO:0000256" key="3">
    <source>
        <dbReference type="ARBA" id="ARBA00022475"/>
    </source>
</evidence>
<evidence type="ECO:0000256" key="5">
    <source>
        <dbReference type="ARBA" id="ARBA00022692"/>
    </source>
</evidence>
<organism evidence="12 13">
    <name type="scientific">Neocallimastix californiae</name>
    <dbReference type="NCBI Taxonomy" id="1754190"/>
    <lineage>
        <taxon>Eukaryota</taxon>
        <taxon>Fungi</taxon>
        <taxon>Fungi incertae sedis</taxon>
        <taxon>Chytridiomycota</taxon>
        <taxon>Chytridiomycota incertae sedis</taxon>
        <taxon>Neocallimastigomycetes</taxon>
        <taxon>Neocallimastigales</taxon>
        <taxon>Neocallimastigaceae</taxon>
        <taxon>Neocallimastix</taxon>
    </lineage>
</organism>
<comment type="subcellular location">
    <subcellularLocation>
        <location evidence="1">Cell membrane</location>
        <topology evidence="1">Single-pass type I membrane protein</topology>
    </subcellularLocation>
</comment>
<evidence type="ECO:0000256" key="8">
    <source>
        <dbReference type="ARBA" id="ARBA00022989"/>
    </source>
</evidence>
<evidence type="ECO:0000256" key="2">
    <source>
        <dbReference type="ARBA" id="ARBA00009592"/>
    </source>
</evidence>
<evidence type="ECO:0000256" key="6">
    <source>
        <dbReference type="ARBA" id="ARBA00022729"/>
    </source>
</evidence>
<dbReference type="InterPro" id="IPR003591">
    <property type="entry name" value="Leu-rich_rpt_typical-subtyp"/>
</dbReference>
<reference evidence="12 13" key="1">
    <citation type="submission" date="2016-08" db="EMBL/GenBank/DDBJ databases">
        <title>A Parts List for Fungal Cellulosomes Revealed by Comparative Genomics.</title>
        <authorList>
            <consortium name="DOE Joint Genome Institute"/>
            <person name="Haitjema C.H."/>
            <person name="Gilmore S.P."/>
            <person name="Henske J.K."/>
            <person name="Solomon K.V."/>
            <person name="De Groot R."/>
            <person name="Kuo A."/>
            <person name="Mondo S.J."/>
            <person name="Salamov A.A."/>
            <person name="Labutti K."/>
            <person name="Zhao Z."/>
            <person name="Chiniquy J."/>
            <person name="Barry K."/>
            <person name="Brewer H.M."/>
            <person name="Purvine S.O."/>
            <person name="Wright A.T."/>
            <person name="Boxma B."/>
            <person name="Van Alen T."/>
            <person name="Hackstein J.H."/>
            <person name="Baker S.E."/>
            <person name="Grigoriev I.V."/>
            <person name="O'Malley M.A."/>
        </authorList>
    </citation>
    <scope>NUCLEOTIDE SEQUENCE [LARGE SCALE GENOMIC DNA]</scope>
    <source>
        <strain evidence="12 13">G1</strain>
    </source>
</reference>
<dbReference type="EMBL" id="MCOG01000016">
    <property type="protein sequence ID" value="ORY78704.1"/>
    <property type="molecule type" value="Genomic_DNA"/>
</dbReference>
<dbReference type="GO" id="GO:0005886">
    <property type="term" value="C:plasma membrane"/>
    <property type="evidence" value="ECO:0007669"/>
    <property type="project" value="UniProtKB-SubCell"/>
</dbReference>
<comment type="similarity">
    <text evidence="2">Belongs to the RLP family.</text>
</comment>
<evidence type="ECO:0000256" key="1">
    <source>
        <dbReference type="ARBA" id="ARBA00004251"/>
    </source>
</evidence>
<dbReference type="STRING" id="1754190.A0A1Y2F5E7"/>
<keyword evidence="8" id="KW-1133">Transmembrane helix</keyword>
<evidence type="ECO:0000256" key="10">
    <source>
        <dbReference type="ARBA" id="ARBA00023180"/>
    </source>
</evidence>
<proteinExistence type="inferred from homology"/>
<protein>
    <submittedName>
        <fullName evidence="12">L domain-like protein</fullName>
    </submittedName>
</protein>
<evidence type="ECO:0000256" key="4">
    <source>
        <dbReference type="ARBA" id="ARBA00022614"/>
    </source>
</evidence>
<keyword evidence="3" id="KW-1003">Cell membrane</keyword>
<dbReference type="SMART" id="SM00369">
    <property type="entry name" value="LRR_TYP"/>
    <property type="match status" value="3"/>
</dbReference>
<feature type="chain" id="PRO_5012305210" evidence="11">
    <location>
        <begin position="22"/>
        <end position="775"/>
    </location>
</feature>
<dbReference type="InterPro" id="IPR046956">
    <property type="entry name" value="RLP23-like"/>
</dbReference>
<keyword evidence="4" id="KW-0433">Leucine-rich repeat</keyword>
<dbReference type="SUPFAM" id="SSF52058">
    <property type="entry name" value="L domain-like"/>
    <property type="match status" value="3"/>
</dbReference>
<sequence length="775" mass="88322">MNLKVLLKGLSLTLFPILANANECDDIRTYFNGIDSKYMYSKCSVDDNGKVNTFWIDNNCTPNEIFNNIYNHYVSIKTMQLSLYNIADCFEGFPTSMANLKNLEDLTINCSENITFDLSVITKLPIKSLYFTSCTLTQSNIEQIASIETLESLKLYISNVKNLNFDLLKKHQKLTTLISSHSLEGEDLDGFNNIKSLEFYPLDNNAIQHIVNLTNLNDLNRELPISSDIDLSLKNKLNSISINVDFVGNNALKGYNNLKRLYIMGNISHTVIENVATLNNLEELNIFNTENNLMNLNPLKNLGQLSSLEIKCPSVRYRNELFSVETNSFIVLKKLKKLTIIEFNISQNNLDEIGSLSNLEELNFESCNFDSKLNFDSFKNLKNLSILKFKSFKSGGSGLNQIPDSFGSLSKLKELTITKNEVTSFSKKLSNLKNLELLDLSNNSINDVIPESLKKLSKLNYIDFSGNSNVKGKTLVNENLKTCIYDSISVCMTKNMNCFSNKDALMEKCGFNQSSKKYKNDCEAIKTYLTEKNINNEKTIEECIYNDNGRLSKLKLDDSKISEDDVKRILSYDTIENLTVYWSGSQYTIDFIHNLSNLKSLRLFIKKGGKINLKLLSTLNKLTNLELTCPYTNSFSLEENSLKGLKAIKTLYFKEFVLSQNVINEIGQLSSIEKIDFESCDFSQEINYSPLIYLKELSHIKLYSYNKYGKPIYNIPLAFYSITSLKELTIAHQHLTSISEDILNLKNLEYLNLKNNDIESIPESLNHLTNLKQLF</sequence>
<feature type="signal peptide" evidence="11">
    <location>
        <begin position="1"/>
        <end position="21"/>
    </location>
</feature>
<accession>A0A1Y2F5E7</accession>
<dbReference type="InterPro" id="IPR032675">
    <property type="entry name" value="LRR_dom_sf"/>
</dbReference>
<evidence type="ECO:0000313" key="12">
    <source>
        <dbReference type="EMBL" id="ORY78704.1"/>
    </source>
</evidence>
<dbReference type="PANTHER" id="PTHR48063:SF90">
    <property type="entry name" value="OS11G0565920 PROTEIN"/>
    <property type="match status" value="1"/>
</dbReference>
<gene>
    <name evidence="12" type="ORF">LY90DRAFT_70352</name>
</gene>
<dbReference type="Pfam" id="PF13855">
    <property type="entry name" value="LRR_8"/>
    <property type="match status" value="2"/>
</dbReference>
<evidence type="ECO:0000256" key="7">
    <source>
        <dbReference type="ARBA" id="ARBA00022737"/>
    </source>
</evidence>
<keyword evidence="13" id="KW-1185">Reference proteome</keyword>
<evidence type="ECO:0000256" key="11">
    <source>
        <dbReference type="SAM" id="SignalP"/>
    </source>
</evidence>
<dbReference type="Proteomes" id="UP000193920">
    <property type="component" value="Unassembled WGS sequence"/>
</dbReference>
<keyword evidence="7" id="KW-0677">Repeat</keyword>
<keyword evidence="5" id="KW-0812">Transmembrane</keyword>
<dbReference type="PROSITE" id="PS51450">
    <property type="entry name" value="LRR"/>
    <property type="match status" value="2"/>
</dbReference>